<evidence type="ECO:0000313" key="2">
    <source>
        <dbReference type="EMBL" id="QNN66577.1"/>
    </source>
</evidence>
<dbReference type="PANTHER" id="PTHR38590:SF1">
    <property type="entry name" value="BLL0828 PROTEIN"/>
    <property type="match status" value="1"/>
</dbReference>
<accession>A0A7G9SFF2</accession>
<name>A0A7G9SFF2_9SPHN</name>
<dbReference type="CDD" id="cd01038">
    <property type="entry name" value="Endonuclease_DUF559"/>
    <property type="match status" value="1"/>
</dbReference>
<evidence type="ECO:0000259" key="1">
    <source>
        <dbReference type="Pfam" id="PF04480"/>
    </source>
</evidence>
<dbReference type="Pfam" id="PF04480">
    <property type="entry name" value="DUF559"/>
    <property type="match status" value="1"/>
</dbReference>
<dbReference type="GO" id="GO:0004519">
    <property type="term" value="F:endonuclease activity"/>
    <property type="evidence" value="ECO:0007669"/>
    <property type="project" value="UniProtKB-KW"/>
</dbReference>
<keyword evidence="2" id="KW-0540">Nuclease</keyword>
<dbReference type="KEGG" id="slut:H9L13_07600"/>
<dbReference type="InterPro" id="IPR007569">
    <property type="entry name" value="DUF559"/>
</dbReference>
<keyword evidence="3" id="KW-1185">Reference proteome</keyword>
<dbReference type="EMBL" id="CP060718">
    <property type="protein sequence ID" value="QNN66577.1"/>
    <property type="molecule type" value="Genomic_DNA"/>
</dbReference>
<gene>
    <name evidence="2" type="ORF">H9L13_07600</name>
</gene>
<organism evidence="2 3">
    <name type="scientific">Sphingomonas lutea</name>
    <dbReference type="NCBI Taxonomy" id="1045317"/>
    <lineage>
        <taxon>Bacteria</taxon>
        <taxon>Pseudomonadati</taxon>
        <taxon>Pseudomonadota</taxon>
        <taxon>Alphaproteobacteria</taxon>
        <taxon>Sphingomonadales</taxon>
        <taxon>Sphingomonadaceae</taxon>
        <taxon>Sphingomonas</taxon>
    </lineage>
</organism>
<proteinExistence type="predicted"/>
<dbReference type="Proteomes" id="UP000515971">
    <property type="component" value="Chromosome"/>
</dbReference>
<keyword evidence="2" id="KW-0255">Endonuclease</keyword>
<protein>
    <submittedName>
        <fullName evidence="2">Endonuclease domain-containing protein</fullName>
    </submittedName>
</protein>
<reference evidence="2 3" key="1">
    <citation type="submission" date="2020-08" db="EMBL/GenBank/DDBJ databases">
        <title>Genome sequence of Sphingomonas lutea KCTC 23642T.</title>
        <authorList>
            <person name="Hyun D.-W."/>
            <person name="Bae J.-W."/>
        </authorList>
    </citation>
    <scope>NUCLEOTIDE SEQUENCE [LARGE SCALE GENOMIC DNA]</scope>
    <source>
        <strain evidence="2 3">KCTC 23642</strain>
    </source>
</reference>
<sequence>MARHHFLTSRSRALRKNATEAENKLWSALRSRQFHGLKFRKQVEIGGYIVDFLCAERRLIVEVDGGQHIPERDARRTAILESLGFRIVRFWNDDILQNLEGVWTILELALETTPPHPSR</sequence>
<dbReference type="AlphaFoldDB" id="A0A7G9SFF2"/>
<dbReference type="Gene3D" id="3.40.960.10">
    <property type="entry name" value="VSR Endonuclease"/>
    <property type="match status" value="1"/>
</dbReference>
<dbReference type="InterPro" id="IPR011335">
    <property type="entry name" value="Restrct_endonuc-II-like"/>
</dbReference>
<dbReference type="InterPro" id="IPR047216">
    <property type="entry name" value="Endonuclease_DUF559_bact"/>
</dbReference>
<feature type="domain" description="DUF559" evidence="1">
    <location>
        <begin position="8"/>
        <end position="104"/>
    </location>
</feature>
<evidence type="ECO:0000313" key="3">
    <source>
        <dbReference type="Proteomes" id="UP000515971"/>
    </source>
</evidence>
<dbReference type="PANTHER" id="PTHR38590">
    <property type="entry name" value="BLL0828 PROTEIN"/>
    <property type="match status" value="1"/>
</dbReference>
<dbReference type="SUPFAM" id="SSF52980">
    <property type="entry name" value="Restriction endonuclease-like"/>
    <property type="match status" value="1"/>
</dbReference>
<dbReference type="RefSeq" id="WP_187537169.1">
    <property type="nucleotide sequence ID" value="NZ_BAABJT010000001.1"/>
</dbReference>
<keyword evidence="2" id="KW-0378">Hydrolase</keyword>